<dbReference type="SUPFAM" id="SSF52980">
    <property type="entry name" value="Restriction endonuclease-like"/>
    <property type="match status" value="1"/>
</dbReference>
<dbReference type="GO" id="GO:0009307">
    <property type="term" value="P:DNA restriction-modification system"/>
    <property type="evidence" value="ECO:0007669"/>
    <property type="project" value="InterPro"/>
</dbReference>
<dbReference type="GO" id="GO:0015666">
    <property type="term" value="F:restriction endodeoxyribonuclease activity"/>
    <property type="evidence" value="ECO:0007669"/>
    <property type="project" value="TreeGrafter"/>
</dbReference>
<dbReference type="InterPro" id="IPR052906">
    <property type="entry name" value="Type_IV_Methyl-Rstrct_Enzyme"/>
</dbReference>
<feature type="domain" description="Restriction endonuclease type IV Mrr" evidence="1">
    <location>
        <begin position="200"/>
        <end position="317"/>
    </location>
</feature>
<sequence length="331" mass="36562">MGGIWTDREQLQEFLIELVGTKLGLAISNRDVEPALDDTLGTAPPGALRVRSEQIEQLSYACLQRFGDPDAGHVRSSPTISLAVLHSYAYFPATSQVMAHVISRMGQLLDEQSATALDPTVLLMEVETRWGGTGVEIALRVLQELNARVVVSPWSRAVRTEYPSREALRNLFESRELPLPLELFFDQRFVDYLDANGNDIREMHWRQFEGLVAEALARTGMRVELGPGSNDDGIDVRAWAPGQGEDAPALVLVQCKREQRRVGRVVVKAMAADVAFEGAQVGLVATTSSWSPAARETVYTRKYPIAEVNGQRIHEWLAAMRTPGAGPWLAN</sequence>
<gene>
    <name evidence="2" type="ORF">UFOPK3662_00706</name>
</gene>
<proteinExistence type="predicted"/>
<organism evidence="2">
    <name type="scientific">freshwater metagenome</name>
    <dbReference type="NCBI Taxonomy" id="449393"/>
    <lineage>
        <taxon>unclassified sequences</taxon>
        <taxon>metagenomes</taxon>
        <taxon>ecological metagenomes</taxon>
    </lineage>
</organism>
<evidence type="ECO:0000259" key="1">
    <source>
        <dbReference type="Pfam" id="PF04471"/>
    </source>
</evidence>
<dbReference type="PANTHER" id="PTHR30015">
    <property type="entry name" value="MRR RESTRICTION SYSTEM PROTEIN"/>
    <property type="match status" value="1"/>
</dbReference>
<accession>A0A6J7HW24</accession>
<reference evidence="2" key="1">
    <citation type="submission" date="2020-05" db="EMBL/GenBank/DDBJ databases">
        <authorList>
            <person name="Chiriac C."/>
            <person name="Salcher M."/>
            <person name="Ghai R."/>
            <person name="Kavagutti S V."/>
        </authorList>
    </citation>
    <scope>NUCLEOTIDE SEQUENCE</scope>
</reference>
<dbReference type="InterPro" id="IPR011856">
    <property type="entry name" value="tRNA_endonuc-like_dom_sf"/>
</dbReference>
<evidence type="ECO:0000313" key="2">
    <source>
        <dbReference type="EMBL" id="CAB4922483.1"/>
    </source>
</evidence>
<dbReference type="InterPro" id="IPR007560">
    <property type="entry name" value="Restrct_endonuc_IV_Mrr"/>
</dbReference>
<dbReference type="AlphaFoldDB" id="A0A6J7HW24"/>
<protein>
    <submittedName>
        <fullName evidence="2">Unannotated protein</fullName>
    </submittedName>
</protein>
<name>A0A6J7HW24_9ZZZZ</name>
<dbReference type="Pfam" id="PF04471">
    <property type="entry name" value="Mrr_cat"/>
    <property type="match status" value="1"/>
</dbReference>
<dbReference type="EMBL" id="CAFBMW010000004">
    <property type="protein sequence ID" value="CAB4922483.1"/>
    <property type="molecule type" value="Genomic_DNA"/>
</dbReference>
<dbReference type="Gene3D" id="3.40.1350.10">
    <property type="match status" value="1"/>
</dbReference>
<dbReference type="GO" id="GO:0003677">
    <property type="term" value="F:DNA binding"/>
    <property type="evidence" value="ECO:0007669"/>
    <property type="project" value="InterPro"/>
</dbReference>
<dbReference type="PANTHER" id="PTHR30015:SF7">
    <property type="entry name" value="TYPE IV METHYL-DIRECTED RESTRICTION ENZYME ECOKMRR"/>
    <property type="match status" value="1"/>
</dbReference>
<dbReference type="InterPro" id="IPR011335">
    <property type="entry name" value="Restrct_endonuc-II-like"/>
</dbReference>